<dbReference type="Gene3D" id="3.80.10.10">
    <property type="entry name" value="Ribonuclease Inhibitor"/>
    <property type="match status" value="1"/>
</dbReference>
<dbReference type="InterPro" id="IPR032675">
    <property type="entry name" value="LRR_dom_sf"/>
</dbReference>
<organism evidence="1 2">
    <name type="scientific">Meripilus lineatus</name>
    <dbReference type="NCBI Taxonomy" id="2056292"/>
    <lineage>
        <taxon>Eukaryota</taxon>
        <taxon>Fungi</taxon>
        <taxon>Dikarya</taxon>
        <taxon>Basidiomycota</taxon>
        <taxon>Agaricomycotina</taxon>
        <taxon>Agaricomycetes</taxon>
        <taxon>Polyporales</taxon>
        <taxon>Meripilaceae</taxon>
        <taxon>Meripilus</taxon>
    </lineage>
</organism>
<dbReference type="SUPFAM" id="SSF52047">
    <property type="entry name" value="RNI-like"/>
    <property type="match status" value="1"/>
</dbReference>
<reference evidence="1" key="1">
    <citation type="submission" date="2022-07" db="EMBL/GenBank/DDBJ databases">
        <title>Genome Sequence of Physisporinus lineatus.</title>
        <authorList>
            <person name="Buettner E."/>
        </authorList>
    </citation>
    <scope>NUCLEOTIDE SEQUENCE</scope>
    <source>
        <strain evidence="1">VT162</strain>
    </source>
</reference>
<protein>
    <recommendedName>
        <fullName evidence="3">F-box domain-containing protein</fullName>
    </recommendedName>
</protein>
<dbReference type="EMBL" id="JANAWD010000831">
    <property type="protein sequence ID" value="KAJ3475588.1"/>
    <property type="molecule type" value="Genomic_DNA"/>
</dbReference>
<sequence>MPTSLFPFRSPKLPPEICDAIISSVDEYAYSSLAGPYRTGTTRKGLHSCALVCHSWTTRARIHLFRVVTIDNRSASNFAAVVTTHPQVGSYVKRVELSGDYRSKDSESSMSTTPVHNGWIYDFLNKVVPHLPNLTSTEFQGLPILHRYFYICHPPRALSLTSLSLSSFNATSAGDVLRLINSYKNLKELYINRGEWGEFRNHHYHVGRRWSCHLRVLSIQRSTVGDILDLFYWFAQLKTSSFEHLFLQWGFSPRKLVDTEQAPTRPFPKSPALGWARTLKTLSLDFLDNGNSPGPYKAAVVSKLLPIIKTCANLHTIRLLTTSDQYEILQQLPDVLPALPSLRRIGLYIDRLEQVLQEERRELWGAVDRVFADSKKLSTVEYFEVMWTMVAPLEEKKEGGRRVPTGMERAGRIA</sequence>
<name>A0AAD5UVB1_9APHY</name>
<accession>A0AAD5UVB1</accession>
<evidence type="ECO:0008006" key="3">
    <source>
        <dbReference type="Google" id="ProtNLM"/>
    </source>
</evidence>
<evidence type="ECO:0000313" key="2">
    <source>
        <dbReference type="Proteomes" id="UP001212997"/>
    </source>
</evidence>
<dbReference type="Proteomes" id="UP001212997">
    <property type="component" value="Unassembled WGS sequence"/>
</dbReference>
<gene>
    <name evidence="1" type="ORF">NLI96_g11741</name>
</gene>
<keyword evidence="2" id="KW-1185">Reference proteome</keyword>
<dbReference type="AlphaFoldDB" id="A0AAD5UVB1"/>
<evidence type="ECO:0000313" key="1">
    <source>
        <dbReference type="EMBL" id="KAJ3475588.1"/>
    </source>
</evidence>
<proteinExistence type="predicted"/>
<comment type="caution">
    <text evidence="1">The sequence shown here is derived from an EMBL/GenBank/DDBJ whole genome shotgun (WGS) entry which is preliminary data.</text>
</comment>